<dbReference type="Pfam" id="PF00230">
    <property type="entry name" value="MIP"/>
    <property type="match status" value="1"/>
</dbReference>
<dbReference type="InterPro" id="IPR000425">
    <property type="entry name" value="MIP"/>
</dbReference>
<evidence type="ECO:0000256" key="5">
    <source>
        <dbReference type="ARBA" id="ARBA00023136"/>
    </source>
</evidence>
<dbReference type="Proteomes" id="UP000291483">
    <property type="component" value="Unassembled WGS sequence"/>
</dbReference>
<feature type="transmembrane region" description="Helical" evidence="7">
    <location>
        <begin position="20"/>
        <end position="40"/>
    </location>
</feature>
<evidence type="ECO:0000256" key="2">
    <source>
        <dbReference type="ARBA" id="ARBA00022448"/>
    </source>
</evidence>
<evidence type="ECO:0000256" key="4">
    <source>
        <dbReference type="ARBA" id="ARBA00022989"/>
    </source>
</evidence>
<dbReference type="InterPro" id="IPR034294">
    <property type="entry name" value="Aquaporin_transptr"/>
</dbReference>
<dbReference type="GO" id="GO:0016020">
    <property type="term" value="C:membrane"/>
    <property type="evidence" value="ECO:0007669"/>
    <property type="project" value="UniProtKB-SubCell"/>
</dbReference>
<dbReference type="RefSeq" id="WP_130504889.1">
    <property type="nucleotide sequence ID" value="NZ_SHLC01000001.1"/>
</dbReference>
<dbReference type="InterPro" id="IPR023271">
    <property type="entry name" value="Aquaporin-like"/>
</dbReference>
<accession>A0A4Q8AKL0</accession>
<comment type="caution">
    <text evidence="8">The sequence shown here is derived from an EMBL/GenBank/DDBJ whole genome shotgun (WGS) entry which is preliminary data.</text>
</comment>
<evidence type="ECO:0000256" key="7">
    <source>
        <dbReference type="SAM" id="Phobius"/>
    </source>
</evidence>
<name>A0A4Q8AKL0_9MICO</name>
<dbReference type="EMBL" id="SHLC01000001">
    <property type="protein sequence ID" value="RZU64379.1"/>
    <property type="molecule type" value="Genomic_DNA"/>
</dbReference>
<dbReference type="PANTHER" id="PTHR45724">
    <property type="entry name" value="AQUAPORIN NIP2-1"/>
    <property type="match status" value="1"/>
</dbReference>
<protein>
    <submittedName>
        <fullName evidence="8">Aquaporin Z</fullName>
    </submittedName>
</protein>
<proteinExistence type="inferred from homology"/>
<reference evidence="8 9" key="1">
    <citation type="submission" date="2019-02" db="EMBL/GenBank/DDBJ databases">
        <title>Sequencing the genomes of 1000 actinobacteria strains.</title>
        <authorList>
            <person name="Klenk H.-P."/>
        </authorList>
    </citation>
    <scope>NUCLEOTIDE SEQUENCE [LARGE SCALE GENOMIC DNA]</scope>
    <source>
        <strain evidence="8 9">DSM 18319</strain>
    </source>
</reference>
<dbReference type="PANTHER" id="PTHR45724:SF13">
    <property type="entry name" value="AQUAPORIN NIP1-1-RELATED"/>
    <property type="match status" value="1"/>
</dbReference>
<dbReference type="PROSITE" id="PS00221">
    <property type="entry name" value="MIP"/>
    <property type="match status" value="1"/>
</dbReference>
<gene>
    <name evidence="8" type="ORF">EV379_0674</name>
</gene>
<keyword evidence="2 6" id="KW-0813">Transport</keyword>
<comment type="subcellular location">
    <subcellularLocation>
        <location evidence="1">Membrane</location>
        <topology evidence="1">Multi-pass membrane protein</topology>
    </subcellularLocation>
</comment>
<keyword evidence="4 7" id="KW-1133">Transmembrane helix</keyword>
<dbReference type="SUPFAM" id="SSF81338">
    <property type="entry name" value="Aquaporin-like"/>
    <property type="match status" value="1"/>
</dbReference>
<dbReference type="InterPro" id="IPR022357">
    <property type="entry name" value="MIP_CS"/>
</dbReference>
<dbReference type="AlphaFoldDB" id="A0A4Q8AKL0"/>
<sequence>MTGTTSAPSTGARLAAEAVGTFVLVFGVIGTALFAAGFNAGEGGLNVGFQGVALALGLTVVVGAYAFGPVSGGHFNPAVTIGLAVAGRFAWKDVLGYVLAQFVGGIVATTLLLAILSSSKNFEVLWFQSASTGWGVLSPGGYSFVSVLLIEIITTAIFVYVILGVTSSRAAAGFAPLAIGLTLTLLALIAIPVSNASFNPARSLATAIYGGPEALSQVWLTLVAPVIGAIIAGATFSLLFDRTVALSGDAQPVKVSA</sequence>
<evidence type="ECO:0000256" key="1">
    <source>
        <dbReference type="ARBA" id="ARBA00004141"/>
    </source>
</evidence>
<dbReference type="GO" id="GO:0015267">
    <property type="term" value="F:channel activity"/>
    <property type="evidence" value="ECO:0007669"/>
    <property type="project" value="InterPro"/>
</dbReference>
<dbReference type="OrthoDB" id="9807293at2"/>
<dbReference type="Gene3D" id="1.20.1080.10">
    <property type="entry name" value="Glycerol uptake facilitator protein"/>
    <property type="match status" value="1"/>
</dbReference>
<evidence type="ECO:0000313" key="9">
    <source>
        <dbReference type="Proteomes" id="UP000291483"/>
    </source>
</evidence>
<feature type="transmembrane region" description="Helical" evidence="7">
    <location>
        <begin position="47"/>
        <end position="68"/>
    </location>
</feature>
<organism evidence="8 9">
    <name type="scientific">Microterricola gilva</name>
    <dbReference type="NCBI Taxonomy" id="393267"/>
    <lineage>
        <taxon>Bacteria</taxon>
        <taxon>Bacillati</taxon>
        <taxon>Actinomycetota</taxon>
        <taxon>Actinomycetes</taxon>
        <taxon>Micrococcales</taxon>
        <taxon>Microbacteriaceae</taxon>
        <taxon>Microterricola</taxon>
    </lineage>
</organism>
<comment type="similarity">
    <text evidence="6">Belongs to the MIP/aquaporin (TC 1.A.8) family.</text>
</comment>
<dbReference type="PRINTS" id="PR00783">
    <property type="entry name" value="MINTRINSICP"/>
</dbReference>
<dbReference type="NCBIfam" id="NF003838">
    <property type="entry name" value="PRK05420.1"/>
    <property type="match status" value="1"/>
</dbReference>
<keyword evidence="3 6" id="KW-0812">Transmembrane</keyword>
<evidence type="ECO:0000313" key="8">
    <source>
        <dbReference type="EMBL" id="RZU64379.1"/>
    </source>
</evidence>
<feature type="transmembrane region" description="Helical" evidence="7">
    <location>
        <begin position="218"/>
        <end position="240"/>
    </location>
</feature>
<feature type="transmembrane region" description="Helical" evidence="7">
    <location>
        <begin position="98"/>
        <end position="119"/>
    </location>
</feature>
<feature type="transmembrane region" description="Helical" evidence="7">
    <location>
        <begin position="175"/>
        <end position="198"/>
    </location>
</feature>
<evidence type="ECO:0000256" key="3">
    <source>
        <dbReference type="ARBA" id="ARBA00022692"/>
    </source>
</evidence>
<evidence type="ECO:0000256" key="6">
    <source>
        <dbReference type="RuleBase" id="RU000477"/>
    </source>
</evidence>
<keyword evidence="5 7" id="KW-0472">Membrane</keyword>
<keyword evidence="9" id="KW-1185">Reference proteome</keyword>
<feature type="transmembrane region" description="Helical" evidence="7">
    <location>
        <begin position="139"/>
        <end position="163"/>
    </location>
</feature>